<keyword evidence="2" id="KW-1185">Reference proteome</keyword>
<reference evidence="1" key="1">
    <citation type="submission" date="2022-05" db="EMBL/GenBank/DDBJ databases">
        <title>The Musa troglodytarum L. genome provides insights into the mechanism of non-climacteric behaviour and enrichment of carotenoids.</title>
        <authorList>
            <person name="Wang J."/>
        </authorList>
    </citation>
    <scope>NUCLEOTIDE SEQUENCE</scope>
    <source>
        <tissue evidence="1">Leaf</tissue>
    </source>
</reference>
<dbReference type="OrthoDB" id="1924320at2759"/>
<dbReference type="Proteomes" id="UP001055439">
    <property type="component" value="Chromosome 7"/>
</dbReference>
<dbReference type="AlphaFoldDB" id="A0A9E7KF80"/>
<organism evidence="1 2">
    <name type="scientific">Musa troglodytarum</name>
    <name type="common">fe'i banana</name>
    <dbReference type="NCBI Taxonomy" id="320322"/>
    <lineage>
        <taxon>Eukaryota</taxon>
        <taxon>Viridiplantae</taxon>
        <taxon>Streptophyta</taxon>
        <taxon>Embryophyta</taxon>
        <taxon>Tracheophyta</taxon>
        <taxon>Spermatophyta</taxon>
        <taxon>Magnoliopsida</taxon>
        <taxon>Liliopsida</taxon>
        <taxon>Zingiberales</taxon>
        <taxon>Musaceae</taxon>
        <taxon>Musa</taxon>
    </lineage>
</organism>
<protein>
    <submittedName>
        <fullName evidence="1">Uncharacterized protein</fullName>
    </submittedName>
</protein>
<dbReference type="EMBL" id="CP097509">
    <property type="protein sequence ID" value="URE18263.1"/>
    <property type="molecule type" value="Genomic_DNA"/>
</dbReference>
<sequence length="82" mass="9207">SKEAYWLLSPQVKKNAIKTEDFLSPPTPPTRPRFEEARLDGAVPVARLGFSRCRCGSSVSTASRARFPRFVVMLLLPQIGRF</sequence>
<accession>A0A9E7KF80</accession>
<evidence type="ECO:0000313" key="2">
    <source>
        <dbReference type="Proteomes" id="UP001055439"/>
    </source>
</evidence>
<proteinExistence type="predicted"/>
<name>A0A9E7KF80_9LILI</name>
<gene>
    <name evidence="1" type="ORF">MUK42_37203</name>
</gene>
<evidence type="ECO:0000313" key="1">
    <source>
        <dbReference type="EMBL" id="URE18263.1"/>
    </source>
</evidence>
<feature type="non-terminal residue" evidence="1">
    <location>
        <position position="1"/>
    </location>
</feature>